<sequence length="116" mass="12974">MPRNTEEFEYVQVPFPKGSAVVQHLREEARRYSGRAFVGPHIALLLIDRDAHLYGSAEGQGRGIWFPPAYLARLPPVAEEPPLQDVEAPVKMSEAEVVQAQARAMVRMQFGDDDEA</sequence>
<dbReference type="EMBL" id="AP019376">
    <property type="protein sequence ID" value="BBH91757.1"/>
    <property type="molecule type" value="Genomic_DNA"/>
</dbReference>
<accession>A0A455STQ2</accession>
<proteinExistence type="predicted"/>
<organism evidence="1">
    <name type="scientific">Thermosporothrix sp. COM3</name>
    <dbReference type="NCBI Taxonomy" id="2490863"/>
    <lineage>
        <taxon>Bacteria</taxon>
        <taxon>Bacillati</taxon>
        <taxon>Chloroflexota</taxon>
        <taxon>Ktedonobacteria</taxon>
        <taxon>Ktedonobacterales</taxon>
        <taxon>Thermosporotrichaceae</taxon>
        <taxon>Thermosporothrix</taxon>
    </lineage>
</organism>
<evidence type="ECO:0000313" key="1">
    <source>
        <dbReference type="EMBL" id="BBH91757.1"/>
    </source>
</evidence>
<protein>
    <submittedName>
        <fullName evidence="1">Uncharacterized protein</fullName>
    </submittedName>
</protein>
<gene>
    <name evidence="1" type="ORF">KTC_65080</name>
</gene>
<reference evidence="1" key="1">
    <citation type="submission" date="2018-12" db="EMBL/GenBank/DDBJ databases">
        <title>Novel natural products biosynthetic potential of the class Ktedonobacteria.</title>
        <authorList>
            <person name="Zheng Y."/>
            <person name="Saitou A."/>
            <person name="Wang C.M."/>
            <person name="Toyoda A."/>
            <person name="Minakuchi Y."/>
            <person name="Sekiguchi Y."/>
            <person name="Ueda K."/>
            <person name="Takano H."/>
            <person name="Sakai Y."/>
            <person name="Yokota A."/>
            <person name="Yabe S."/>
        </authorList>
    </citation>
    <scope>NUCLEOTIDE SEQUENCE</scope>
    <source>
        <strain evidence="1">COM3</strain>
    </source>
</reference>
<dbReference type="AlphaFoldDB" id="A0A455STQ2"/>
<name>A0A455STQ2_9CHLR</name>